<dbReference type="CDD" id="cd06102">
    <property type="entry name" value="citrate_synt_like_2"/>
    <property type="match status" value="1"/>
</dbReference>
<evidence type="ECO:0000256" key="3">
    <source>
        <dbReference type="ARBA" id="ARBA00012972"/>
    </source>
</evidence>
<reference evidence="5 6" key="1">
    <citation type="submission" date="2018-03" db="EMBL/GenBank/DDBJ databases">
        <title>Draft Genome Sequences of the Obligatory Marine Myxobacteria Enhygromyxa salina SWB005.</title>
        <authorList>
            <person name="Poehlein A."/>
            <person name="Moghaddam J.A."/>
            <person name="Harms H."/>
            <person name="Alanjari M."/>
            <person name="Koenig G.M."/>
            <person name="Daniel R."/>
            <person name="Schaeberle T.F."/>
        </authorList>
    </citation>
    <scope>NUCLEOTIDE SEQUENCE [LARGE SCALE GENOMIC DNA]</scope>
    <source>
        <strain evidence="5 6">SWB005</strain>
    </source>
</reference>
<comment type="caution">
    <text evidence="5">The sequence shown here is derived from an EMBL/GenBank/DDBJ whole genome shotgun (WGS) entry which is preliminary data.</text>
</comment>
<dbReference type="Gene3D" id="1.10.230.10">
    <property type="entry name" value="Cytochrome P450-Terp, domain 2"/>
    <property type="match status" value="1"/>
</dbReference>
<evidence type="ECO:0000256" key="4">
    <source>
        <dbReference type="ARBA" id="ARBA00022679"/>
    </source>
</evidence>
<dbReference type="InterPro" id="IPR036969">
    <property type="entry name" value="Citrate_synthase_sf"/>
</dbReference>
<comment type="similarity">
    <text evidence="2">Belongs to the citrate synthase family.</text>
</comment>
<evidence type="ECO:0000313" key="5">
    <source>
        <dbReference type="EMBL" id="PRQ03734.1"/>
    </source>
</evidence>
<dbReference type="Gene3D" id="1.10.580.10">
    <property type="entry name" value="Citrate Synthase, domain 1"/>
    <property type="match status" value="2"/>
</dbReference>
<dbReference type="EMBL" id="PVNK01000070">
    <property type="protein sequence ID" value="PRQ03734.1"/>
    <property type="molecule type" value="Genomic_DNA"/>
</dbReference>
<keyword evidence="6" id="KW-1185">Reference proteome</keyword>
<dbReference type="InterPro" id="IPR016142">
    <property type="entry name" value="Citrate_synth-like_lrg_a-sub"/>
</dbReference>
<dbReference type="Proteomes" id="UP000237968">
    <property type="component" value="Unassembled WGS sequence"/>
</dbReference>
<dbReference type="PANTHER" id="PTHR11739">
    <property type="entry name" value="CITRATE SYNTHASE"/>
    <property type="match status" value="1"/>
</dbReference>
<dbReference type="PANTHER" id="PTHR11739:SF4">
    <property type="entry name" value="CITRATE SYNTHASE, PEROXISOMAL"/>
    <property type="match status" value="1"/>
</dbReference>
<dbReference type="GO" id="GO:0036440">
    <property type="term" value="F:citrate synthase activity"/>
    <property type="evidence" value="ECO:0007669"/>
    <property type="project" value="UniProtKB-EC"/>
</dbReference>
<dbReference type="GO" id="GO:0005975">
    <property type="term" value="P:carbohydrate metabolic process"/>
    <property type="evidence" value="ECO:0007669"/>
    <property type="project" value="TreeGrafter"/>
</dbReference>
<dbReference type="GO" id="GO:0006099">
    <property type="term" value="P:tricarboxylic acid cycle"/>
    <property type="evidence" value="ECO:0007669"/>
    <property type="project" value="UniProtKB-UniPathway"/>
</dbReference>
<evidence type="ECO:0000256" key="2">
    <source>
        <dbReference type="ARBA" id="ARBA00010566"/>
    </source>
</evidence>
<dbReference type="Gene3D" id="1.10.1660.10">
    <property type="match status" value="1"/>
</dbReference>
<dbReference type="GO" id="GO:0005829">
    <property type="term" value="C:cytosol"/>
    <property type="evidence" value="ECO:0007669"/>
    <property type="project" value="TreeGrafter"/>
</dbReference>
<sequence>MIEKVIKMSAFISAEQAIARLGVTRATLYAYVSRGMIRSQARPGSRRRAYLAADVERLVQRKRGRQDPSKVAAEALGVHGMPVLRSGLSLIDAGELHYRGRPALTLAREATFEEVAALLWDAPFPADAAPAPTRAAQRKRWAKLPFVAAAQACLAHASADDVGAYHRSPATVRRVGAGILRALAGVATGQAPSRMAISQTLVEGWGVRGRGARAKLEAALVLSADHELNASAFTARCVASTGATPYMAVIAGLAALSGHKHGGHTERVAELVDEAGEPRELLAARLRRGELIPGFGHPLYPDGDPRGAALLELCEGRGAARARAVAEAVEELLGIRPNLDFGLVALGRALGLPRGAPLMLFAVGRCAGWIGHCLEQYEDDQLIRPRARYVGPAPGEVEEAGLR</sequence>
<evidence type="ECO:0000256" key="1">
    <source>
        <dbReference type="ARBA" id="ARBA00004751"/>
    </source>
</evidence>
<dbReference type="EC" id="2.3.3.16" evidence="3"/>
<dbReference type="InterPro" id="IPR002020">
    <property type="entry name" value="Citrate_synthase"/>
</dbReference>
<dbReference type="SUPFAM" id="SSF48256">
    <property type="entry name" value="Citrate synthase"/>
    <property type="match status" value="1"/>
</dbReference>
<evidence type="ECO:0000313" key="6">
    <source>
        <dbReference type="Proteomes" id="UP000237968"/>
    </source>
</evidence>
<keyword evidence="5" id="KW-0012">Acyltransferase</keyword>
<comment type="pathway">
    <text evidence="1">Carbohydrate metabolism; tricarboxylic acid cycle; isocitrate from oxaloacetate: step 1/2.</text>
</comment>
<organism evidence="5 6">
    <name type="scientific">Enhygromyxa salina</name>
    <dbReference type="NCBI Taxonomy" id="215803"/>
    <lineage>
        <taxon>Bacteria</taxon>
        <taxon>Pseudomonadati</taxon>
        <taxon>Myxococcota</taxon>
        <taxon>Polyangia</taxon>
        <taxon>Nannocystales</taxon>
        <taxon>Nannocystaceae</taxon>
        <taxon>Enhygromyxa</taxon>
    </lineage>
</organism>
<dbReference type="Pfam" id="PF00285">
    <property type="entry name" value="Citrate_synt"/>
    <property type="match status" value="1"/>
</dbReference>
<dbReference type="AlphaFoldDB" id="A0A2S9YF38"/>
<name>A0A2S9YF38_9BACT</name>
<accession>A0A2S9YF38</accession>
<proteinExistence type="inferred from homology"/>
<dbReference type="UniPathway" id="UPA00223">
    <property type="reaction ID" value="UER00717"/>
</dbReference>
<gene>
    <name evidence="5" type="primary">citZ</name>
    <name evidence="5" type="ORF">ENSA5_12840</name>
</gene>
<dbReference type="InterPro" id="IPR016143">
    <property type="entry name" value="Citrate_synth-like_sm_a-sub"/>
</dbReference>
<keyword evidence="4 5" id="KW-0808">Transferase</keyword>
<protein>
    <recommendedName>
        <fullName evidence="3">citrate synthase (unknown stereospecificity)</fullName>
        <ecNumber evidence="3">2.3.3.16</ecNumber>
    </recommendedName>
</protein>